<dbReference type="InterPro" id="IPR019734">
    <property type="entry name" value="TPR_rpt"/>
</dbReference>
<dbReference type="PROSITE" id="PS51257">
    <property type="entry name" value="PROKAR_LIPOPROTEIN"/>
    <property type="match status" value="1"/>
</dbReference>
<dbReference type="Proteomes" id="UP001626537">
    <property type="component" value="Chromosome"/>
</dbReference>
<dbReference type="InterPro" id="IPR011990">
    <property type="entry name" value="TPR-like_helical_dom_sf"/>
</dbReference>
<dbReference type="Pfam" id="PF13432">
    <property type="entry name" value="TPR_16"/>
    <property type="match status" value="3"/>
</dbReference>
<evidence type="ECO:0000256" key="1">
    <source>
        <dbReference type="SAM" id="SignalP"/>
    </source>
</evidence>
<evidence type="ECO:0000313" key="2">
    <source>
        <dbReference type="EMBL" id="WOJ95011.1"/>
    </source>
</evidence>
<sequence length="592" mass="65045">MPRNAVGATTRISAAALALGLLAGCASSGQVVETADDTGPDPAEIAATDEPTEAPVIERPIPDASVYPLLLAEFALRRRDFDTALNTYLEQAEILRDPAVSAHATHLAQFLQREREAFRAVRLWVELEPDNLEANATLATLLARQGRNREALPHLAVVARAGEKAKFPVLLNRFKALRPADQLGLEADAQALIDDDLGGDVSLRLTYALMAEERGDAAAVRSRLVPVFALEPYQQQALVLEAKLNLAAGTDEPLARMEEALKKDPSRTDLRLQYARLLASQDMPAARKQFEILSAEAPHNADLLFSLALINNELEDSEAAKTYLNQVLALGKRNDEAYLFLGQIARNDGEFDEAIQLFQQVGDGTDLMKATISIAQIQIAEGREQELADYMNRLRESYPHRKEQLYALEANIYSETDRDARGLELLDRAIAEFPESDNLRYARSVAHERAGNISGAETDLRAIIERDPDNSTALNALGYTLANRTERYDEARVLIEKALALSPNEPAILDSMGWVLYRQGDLENAAHYLTRAYASFPDPEVAAHLGEVLWASGNTSGAMTIWRGALQKDPQHAVLNDTLTRLGISLQADAEP</sequence>
<organism evidence="2 3">
    <name type="scientific">Congregibacter variabilis</name>
    <dbReference type="NCBI Taxonomy" id="3081200"/>
    <lineage>
        <taxon>Bacteria</taxon>
        <taxon>Pseudomonadati</taxon>
        <taxon>Pseudomonadota</taxon>
        <taxon>Gammaproteobacteria</taxon>
        <taxon>Cellvibrionales</taxon>
        <taxon>Halieaceae</taxon>
        <taxon>Congregibacter</taxon>
    </lineage>
</organism>
<name>A0ABZ0IA97_9GAMM</name>
<evidence type="ECO:0000313" key="3">
    <source>
        <dbReference type="Proteomes" id="UP001626537"/>
    </source>
</evidence>
<accession>A0ABZ0IA97</accession>
<proteinExistence type="predicted"/>
<reference evidence="2 3" key="1">
    <citation type="submission" date="2023-10" db="EMBL/GenBank/DDBJ databases">
        <title>Two novel species belonging to the OM43/NOR5 clade.</title>
        <authorList>
            <person name="Park M."/>
        </authorList>
    </citation>
    <scope>NUCLEOTIDE SEQUENCE [LARGE SCALE GENOMIC DNA]</scope>
    <source>
        <strain evidence="2 3">IMCC43200</strain>
    </source>
</reference>
<keyword evidence="3" id="KW-1185">Reference proteome</keyword>
<dbReference type="SUPFAM" id="SSF48452">
    <property type="entry name" value="TPR-like"/>
    <property type="match status" value="3"/>
</dbReference>
<dbReference type="Gene3D" id="1.25.40.10">
    <property type="entry name" value="Tetratricopeptide repeat domain"/>
    <property type="match status" value="3"/>
</dbReference>
<keyword evidence="1" id="KW-0732">Signal</keyword>
<protein>
    <submittedName>
        <fullName evidence="2">Tetratricopeptide repeat protein</fullName>
    </submittedName>
</protein>
<feature type="signal peptide" evidence="1">
    <location>
        <begin position="1"/>
        <end position="28"/>
    </location>
</feature>
<dbReference type="PANTHER" id="PTHR12558">
    <property type="entry name" value="CELL DIVISION CYCLE 16,23,27"/>
    <property type="match status" value="1"/>
</dbReference>
<dbReference type="EMBL" id="CP136864">
    <property type="protein sequence ID" value="WOJ95011.1"/>
    <property type="molecule type" value="Genomic_DNA"/>
</dbReference>
<dbReference type="RefSeq" id="WP_407349644.1">
    <property type="nucleotide sequence ID" value="NZ_CP136864.1"/>
</dbReference>
<dbReference type="PANTHER" id="PTHR12558:SF13">
    <property type="entry name" value="CELL DIVISION CYCLE PROTEIN 27 HOMOLOG"/>
    <property type="match status" value="1"/>
</dbReference>
<gene>
    <name evidence="2" type="ORF">R0135_07525</name>
</gene>
<feature type="chain" id="PRO_5046330970" evidence="1">
    <location>
        <begin position="29"/>
        <end position="592"/>
    </location>
</feature>
<dbReference type="SMART" id="SM00028">
    <property type="entry name" value="TPR"/>
    <property type="match status" value="6"/>
</dbReference>